<feature type="compositionally biased region" description="Basic and acidic residues" evidence="1">
    <location>
        <begin position="1"/>
        <end position="16"/>
    </location>
</feature>
<dbReference type="InterPro" id="IPR011992">
    <property type="entry name" value="EF-hand-dom_pair"/>
</dbReference>
<feature type="region of interest" description="Disordered" evidence="1">
    <location>
        <begin position="1"/>
        <end position="26"/>
    </location>
</feature>
<dbReference type="AlphaFoldDB" id="Q0AKX4"/>
<evidence type="ECO:0000256" key="1">
    <source>
        <dbReference type="SAM" id="MobiDB-lite"/>
    </source>
</evidence>
<gene>
    <name evidence="2" type="ordered locus">Mmar10_2787</name>
</gene>
<keyword evidence="3" id="KW-1185">Reference proteome</keyword>
<sequence length="339" mass="37878">MRCAGFHDGRMTEQKPNRRRPSKKTGMLEVRVSPEEKAAFLEVCRAAGRSASSVIRDAMRAYANFGPMARLPGSPIMISSAFVGAALGAWVFVAVTGVFNASPEERVWGFAEFRRIDVNRDQLIDRAEYRSRYPDARAVFASDRPDVTPARRAALLSMFEFFDLDPRVFVDHANQVSDVCWADLAERDQMMRDAEFLAFDRDLDSQITPTEFSDALLARWTNTFGQMDRNGDGILDRADRLEPRVINGVHGTRFESVSTTTSPGIRPVDGFGVRPQCPAEAALAASLPRLSDVELRQLTSYTELSYQCSDCDWWTMGRGDDLDGSGTTSLIEFMTAQDR</sequence>
<dbReference type="PROSITE" id="PS00018">
    <property type="entry name" value="EF_HAND_1"/>
    <property type="match status" value="1"/>
</dbReference>
<reference evidence="2 3" key="1">
    <citation type="submission" date="2006-08" db="EMBL/GenBank/DDBJ databases">
        <title>Complete sequence of Maricaulis maris MCS10.</title>
        <authorList>
            <consortium name="US DOE Joint Genome Institute"/>
            <person name="Copeland A."/>
            <person name="Lucas S."/>
            <person name="Lapidus A."/>
            <person name="Barry K."/>
            <person name="Detter J.C."/>
            <person name="Glavina del Rio T."/>
            <person name="Hammon N."/>
            <person name="Israni S."/>
            <person name="Dalin E."/>
            <person name="Tice H."/>
            <person name="Pitluck S."/>
            <person name="Saunders E."/>
            <person name="Brettin T."/>
            <person name="Bruce D."/>
            <person name="Han C."/>
            <person name="Tapia R."/>
            <person name="Gilna P."/>
            <person name="Schmutz J."/>
            <person name="Larimer F."/>
            <person name="Land M."/>
            <person name="Hauser L."/>
            <person name="Kyrpides N."/>
            <person name="Mikhailova N."/>
            <person name="Viollier P."/>
            <person name="Stephens C."/>
            <person name="Richardson P."/>
        </authorList>
    </citation>
    <scope>NUCLEOTIDE SEQUENCE [LARGE SCALE GENOMIC DNA]</scope>
    <source>
        <strain evidence="2 3">MCS10</strain>
    </source>
</reference>
<evidence type="ECO:0000313" key="3">
    <source>
        <dbReference type="Proteomes" id="UP000001964"/>
    </source>
</evidence>
<proteinExistence type="predicted"/>
<dbReference type="Gene3D" id="1.10.238.10">
    <property type="entry name" value="EF-hand"/>
    <property type="match status" value="1"/>
</dbReference>
<dbReference type="KEGG" id="mmr:Mmar10_2787"/>
<protein>
    <recommendedName>
        <fullName evidence="4">EF-hand domain-containing protein</fullName>
    </recommendedName>
</protein>
<name>Q0AKX4_MARMM</name>
<evidence type="ECO:0000313" key="2">
    <source>
        <dbReference type="EMBL" id="ABI67069.1"/>
    </source>
</evidence>
<dbReference type="HOGENOM" id="CLU_818363_0_0_5"/>
<dbReference type="InterPro" id="IPR018247">
    <property type="entry name" value="EF_Hand_1_Ca_BS"/>
</dbReference>
<dbReference type="Proteomes" id="UP000001964">
    <property type="component" value="Chromosome"/>
</dbReference>
<organism evidence="2 3">
    <name type="scientific">Maricaulis maris (strain MCS10)</name>
    <name type="common">Caulobacter maris</name>
    <dbReference type="NCBI Taxonomy" id="394221"/>
    <lineage>
        <taxon>Bacteria</taxon>
        <taxon>Pseudomonadati</taxon>
        <taxon>Pseudomonadota</taxon>
        <taxon>Alphaproteobacteria</taxon>
        <taxon>Maricaulales</taxon>
        <taxon>Maricaulaceae</taxon>
        <taxon>Maricaulis</taxon>
    </lineage>
</organism>
<accession>Q0AKX4</accession>
<dbReference type="EMBL" id="CP000449">
    <property type="protein sequence ID" value="ABI67069.1"/>
    <property type="molecule type" value="Genomic_DNA"/>
</dbReference>
<evidence type="ECO:0008006" key="4">
    <source>
        <dbReference type="Google" id="ProtNLM"/>
    </source>
</evidence>
<dbReference type="SUPFAM" id="SSF47473">
    <property type="entry name" value="EF-hand"/>
    <property type="match status" value="1"/>
</dbReference>